<dbReference type="InterPro" id="IPR045121">
    <property type="entry name" value="CoAse"/>
</dbReference>
<dbReference type="STRING" id="52670.A0A2I4CNC9"/>
<accession>A0A2I4CNC9</accession>
<keyword evidence="8" id="KW-1185">Reference proteome</keyword>
<feature type="domain" description="Nudix hydrolase" evidence="7">
    <location>
        <begin position="241"/>
        <end position="381"/>
    </location>
</feature>
<evidence type="ECO:0000256" key="5">
    <source>
        <dbReference type="ARBA" id="ARBA00022842"/>
    </source>
</evidence>
<dbReference type="PANTHER" id="PTHR12992:SF11">
    <property type="entry name" value="MITOCHONDRIAL COENZYME A DIPHOSPHATASE NUDT8"/>
    <property type="match status" value="1"/>
</dbReference>
<dbReference type="InterPro" id="IPR015797">
    <property type="entry name" value="NUDIX_hydrolase-like_dom_sf"/>
</dbReference>
<dbReference type="InterPro" id="IPR000086">
    <property type="entry name" value="NUDIX_hydrolase_dom"/>
</dbReference>
<evidence type="ECO:0000313" key="8">
    <source>
        <dbReference type="Proteomes" id="UP000192220"/>
    </source>
</evidence>
<evidence type="ECO:0000256" key="4">
    <source>
        <dbReference type="ARBA" id="ARBA00022801"/>
    </source>
</evidence>
<dbReference type="GeneID" id="106530417"/>
<evidence type="ECO:0000313" key="9">
    <source>
        <dbReference type="RefSeq" id="XP_013881482.1"/>
    </source>
</evidence>
<dbReference type="PANTHER" id="PTHR12992">
    <property type="entry name" value="NUDIX HYDROLASE"/>
    <property type="match status" value="1"/>
</dbReference>
<dbReference type="Proteomes" id="UP000192220">
    <property type="component" value="Unplaced"/>
</dbReference>
<reference evidence="9" key="1">
    <citation type="submission" date="2025-08" db="UniProtKB">
        <authorList>
            <consortium name="RefSeq"/>
        </authorList>
    </citation>
    <scope>IDENTIFICATION</scope>
    <source>
        <strain evidence="9">Quisiro</strain>
    </source>
</reference>
<evidence type="ECO:0000259" key="7">
    <source>
        <dbReference type="PROSITE" id="PS51462"/>
    </source>
</evidence>
<dbReference type="CDD" id="cd03426">
    <property type="entry name" value="NUDIX_CoAse_Nudt7"/>
    <property type="match status" value="1"/>
</dbReference>
<dbReference type="SUPFAM" id="SSF55811">
    <property type="entry name" value="Nudix"/>
    <property type="match status" value="1"/>
</dbReference>
<dbReference type="AlphaFoldDB" id="A0A2I4CNC9"/>
<evidence type="ECO:0000256" key="1">
    <source>
        <dbReference type="ARBA" id="ARBA00001936"/>
    </source>
</evidence>
<dbReference type="Pfam" id="PF00293">
    <property type="entry name" value="NUDIX"/>
    <property type="match status" value="1"/>
</dbReference>
<protein>
    <submittedName>
        <fullName evidence="9">Mitochondrial coenzyme A diphosphatase NUDT8</fullName>
    </submittedName>
</protein>
<dbReference type="KEGG" id="alim:106530417"/>
<dbReference type="GO" id="GO:0046872">
    <property type="term" value="F:metal ion binding"/>
    <property type="evidence" value="ECO:0007669"/>
    <property type="project" value="UniProtKB-KW"/>
</dbReference>
<evidence type="ECO:0000256" key="6">
    <source>
        <dbReference type="ARBA" id="ARBA00023211"/>
    </source>
</evidence>
<organism evidence="8 9">
    <name type="scientific">Austrofundulus limnaeus</name>
    <name type="common">Annual killifish</name>
    <dbReference type="NCBI Taxonomy" id="52670"/>
    <lineage>
        <taxon>Eukaryota</taxon>
        <taxon>Metazoa</taxon>
        <taxon>Chordata</taxon>
        <taxon>Craniata</taxon>
        <taxon>Vertebrata</taxon>
        <taxon>Euteleostomi</taxon>
        <taxon>Actinopterygii</taxon>
        <taxon>Neopterygii</taxon>
        <taxon>Teleostei</taxon>
        <taxon>Neoteleostei</taxon>
        <taxon>Acanthomorphata</taxon>
        <taxon>Ovalentaria</taxon>
        <taxon>Atherinomorphae</taxon>
        <taxon>Cyprinodontiformes</taxon>
        <taxon>Rivulidae</taxon>
        <taxon>Austrofundulus</taxon>
    </lineage>
</organism>
<dbReference type="InParanoid" id="A0A2I4CNC9"/>
<keyword evidence="5" id="KW-0460">Magnesium</keyword>
<evidence type="ECO:0000256" key="2">
    <source>
        <dbReference type="ARBA" id="ARBA00001946"/>
    </source>
</evidence>
<keyword evidence="3" id="KW-0479">Metal-binding</keyword>
<keyword evidence="4" id="KW-0378">Hydrolase</keyword>
<gene>
    <name evidence="9" type="primary">nudt8</name>
</gene>
<comment type="cofactor">
    <cofactor evidence="1">
        <name>Mn(2+)</name>
        <dbReference type="ChEBI" id="CHEBI:29035"/>
    </cofactor>
</comment>
<dbReference type="RefSeq" id="XP_013881482.1">
    <property type="nucleotide sequence ID" value="XM_014026028.1"/>
</dbReference>
<dbReference type="PROSITE" id="PS51462">
    <property type="entry name" value="NUDIX"/>
    <property type="match status" value="1"/>
</dbReference>
<dbReference type="OrthoDB" id="10262892at2759"/>
<dbReference type="CTD" id="254552"/>
<name>A0A2I4CNC9_AUSLI</name>
<dbReference type="GO" id="GO:0010945">
    <property type="term" value="F:coenzyme A diphosphatase activity"/>
    <property type="evidence" value="ECO:0007669"/>
    <property type="project" value="InterPro"/>
</dbReference>
<comment type="cofactor">
    <cofactor evidence="2">
        <name>Mg(2+)</name>
        <dbReference type="ChEBI" id="CHEBI:18420"/>
    </cofactor>
</comment>
<evidence type="ECO:0000256" key="3">
    <source>
        <dbReference type="ARBA" id="ARBA00022723"/>
    </source>
</evidence>
<keyword evidence="6" id="KW-0464">Manganese</keyword>
<proteinExistence type="predicted"/>
<sequence>MFRSPQFLIWACPRRQFLLLREYHLSAFSEHTGFGWLLARSLKERKYEAKCERSTSKDGLPLCERTACFSTQLYRSVRPTCQSRGHLAENLSKVMLSYHQHYTQVSAKTKQVSYLFSTFWSCLFNRTVLQRHRGPWDVSQTSLSCVSKSQCNFLHHGPNSYRPPGLSVQNPWILNPLQCQQSPSPSLRLIQTVHQAVPRVADAFRDCLSLENETRCRQKLAPNWNLYDMDEVIKGANQTQGTNRGRWAAILVSLCCVEGEPAFLFTLRSSTLRGKHKGDVSFAGGKGDPADRDIVTTALREAREELGINVLSERVWGVMKPLRDKSGMMIAPVLANLGPFEELSFKPNPEEVEDIFTLSLSHLCNPQNRGYTNFRTGDKYGYTLPVFHNGKYRVWGLTALALDQSLKLIVPPQ</sequence>
<dbReference type="Gene3D" id="3.90.79.10">
    <property type="entry name" value="Nucleoside Triphosphate Pyrophosphohydrolase"/>
    <property type="match status" value="1"/>
</dbReference>